<keyword evidence="8" id="KW-1185">Reference proteome</keyword>
<dbReference type="SUPFAM" id="SSF52242">
    <property type="entry name" value="Cobalamin (vitamin B12)-binding domain"/>
    <property type="match status" value="1"/>
</dbReference>
<dbReference type="PANTHER" id="PTHR30204:SF69">
    <property type="entry name" value="MERR-FAMILY TRANSCRIPTIONAL REGULATOR"/>
    <property type="match status" value="1"/>
</dbReference>
<dbReference type="InterPro" id="IPR006158">
    <property type="entry name" value="Cobalamin-bd"/>
</dbReference>
<evidence type="ECO:0000259" key="5">
    <source>
        <dbReference type="PROSITE" id="PS50937"/>
    </source>
</evidence>
<dbReference type="PROSITE" id="PS50937">
    <property type="entry name" value="HTH_MERR_2"/>
    <property type="match status" value="1"/>
</dbReference>
<evidence type="ECO:0000256" key="1">
    <source>
        <dbReference type="ARBA" id="ARBA00022491"/>
    </source>
</evidence>
<evidence type="ECO:0000256" key="4">
    <source>
        <dbReference type="ARBA" id="ARBA00023163"/>
    </source>
</evidence>
<sequence length="318" mass="34495">MSRTFMSVPSFTIAAVERDTGLSKDVLRVWERRYGFPVPTRDANGERVYTTAQVNHLRLIKRLMDQGHRPGKLMQLDAEQLAALAPRRALPPGATGEAHDAVAGLLELVRQHDADGLVRALQQRLGRQGLQRFVMDTVAPLTQAVGQAWERGQLEVFEEHLFSELTKRVLRQAIASLPRGTTRARVLLTTVPDEQHILGLLMVEAVLALEGAECIPLGTQMPLGDIDRAARAHQADIVALSFSQAFATRQIPELLRQLRALLPESVALWVGGAGVLGATVPEGVVRLASLDDALRALAAWRLPGDQQRPAAGAGAGPA</sequence>
<dbReference type="InterPro" id="IPR000551">
    <property type="entry name" value="MerR-type_HTH_dom"/>
</dbReference>
<evidence type="ECO:0000256" key="3">
    <source>
        <dbReference type="ARBA" id="ARBA00023125"/>
    </source>
</evidence>
<evidence type="ECO:0000313" key="8">
    <source>
        <dbReference type="Proteomes" id="UP001206126"/>
    </source>
</evidence>
<keyword evidence="1" id="KW-0678">Repressor</keyword>
<evidence type="ECO:0000259" key="6">
    <source>
        <dbReference type="PROSITE" id="PS51332"/>
    </source>
</evidence>
<evidence type="ECO:0000313" key="7">
    <source>
        <dbReference type="EMBL" id="MCS0809415.1"/>
    </source>
</evidence>
<proteinExistence type="predicted"/>
<dbReference type="InterPro" id="IPR009061">
    <property type="entry name" value="DNA-bd_dom_put_sf"/>
</dbReference>
<feature type="domain" description="B12-binding" evidence="6">
    <location>
        <begin position="183"/>
        <end position="308"/>
    </location>
</feature>
<dbReference type="CDD" id="cd01104">
    <property type="entry name" value="HTH_MlrA-CarA"/>
    <property type="match status" value="1"/>
</dbReference>
<dbReference type="Gene3D" id="1.10.1660.10">
    <property type="match status" value="1"/>
</dbReference>
<dbReference type="Gene3D" id="1.10.1240.10">
    <property type="entry name" value="Methionine synthase domain"/>
    <property type="match status" value="1"/>
</dbReference>
<dbReference type="Proteomes" id="UP001206126">
    <property type="component" value="Unassembled WGS sequence"/>
</dbReference>
<keyword evidence="2" id="KW-0805">Transcription regulation</keyword>
<dbReference type="Pfam" id="PF13411">
    <property type="entry name" value="MerR_1"/>
    <property type="match status" value="1"/>
</dbReference>
<dbReference type="PANTHER" id="PTHR30204">
    <property type="entry name" value="REDOX-CYCLING DRUG-SENSING TRANSCRIPTIONAL ACTIVATOR SOXR"/>
    <property type="match status" value="1"/>
</dbReference>
<dbReference type="PROSITE" id="PS51332">
    <property type="entry name" value="B12_BINDING"/>
    <property type="match status" value="1"/>
</dbReference>
<dbReference type="InterPro" id="IPR047057">
    <property type="entry name" value="MerR_fam"/>
</dbReference>
<dbReference type="Pfam" id="PF02310">
    <property type="entry name" value="B12-binding"/>
    <property type="match status" value="1"/>
</dbReference>
<dbReference type="InterPro" id="IPR036724">
    <property type="entry name" value="Cobalamin-bd_sf"/>
</dbReference>
<gene>
    <name evidence="7" type="ORF">NX774_15940</name>
</gene>
<reference evidence="7 8" key="1">
    <citation type="submission" date="2022-08" db="EMBL/GenBank/DDBJ databases">
        <title>Reclassification of Massilia species as members of the genera Telluria, Duganella, Pseudoduganella, Mokoshia gen. nov. and Zemynaea gen. nov. using orthogonal and non-orthogonal genome-based approaches.</title>
        <authorList>
            <person name="Bowman J.P."/>
        </authorList>
    </citation>
    <scope>NUCLEOTIDE SEQUENCE [LARGE SCALE GENOMIC DNA]</scope>
    <source>
        <strain evidence="7 8">JCM 31605</strain>
    </source>
</reference>
<dbReference type="InterPro" id="IPR036594">
    <property type="entry name" value="Meth_synthase_dom"/>
</dbReference>
<dbReference type="InterPro" id="IPR003759">
    <property type="entry name" value="Cbl-bd_cap"/>
</dbReference>
<protein>
    <submittedName>
        <fullName evidence="7">MerR family transcriptional regulator</fullName>
    </submittedName>
</protein>
<dbReference type="RefSeq" id="WP_258823217.1">
    <property type="nucleotide sequence ID" value="NZ_JANUHB010000003.1"/>
</dbReference>
<feature type="domain" description="HTH merR-type" evidence="5">
    <location>
        <begin position="10"/>
        <end position="67"/>
    </location>
</feature>
<comment type="caution">
    <text evidence="7">The sequence shown here is derived from an EMBL/GenBank/DDBJ whole genome shotgun (WGS) entry which is preliminary data.</text>
</comment>
<keyword evidence="4" id="KW-0804">Transcription</keyword>
<evidence type="ECO:0000256" key="2">
    <source>
        <dbReference type="ARBA" id="ARBA00023015"/>
    </source>
</evidence>
<keyword evidence="3" id="KW-0238">DNA-binding</keyword>
<dbReference type="SMART" id="SM00422">
    <property type="entry name" value="HTH_MERR"/>
    <property type="match status" value="1"/>
</dbReference>
<dbReference type="Pfam" id="PF02607">
    <property type="entry name" value="B12-binding_2"/>
    <property type="match status" value="1"/>
</dbReference>
<dbReference type="SUPFAM" id="SSF46955">
    <property type="entry name" value="Putative DNA-binding domain"/>
    <property type="match status" value="1"/>
</dbReference>
<dbReference type="Gene3D" id="3.40.50.280">
    <property type="entry name" value="Cobalamin-binding domain"/>
    <property type="match status" value="1"/>
</dbReference>
<organism evidence="7 8">
    <name type="scientific">Massilia agilis</name>
    <dbReference type="NCBI Taxonomy" id="1811226"/>
    <lineage>
        <taxon>Bacteria</taxon>
        <taxon>Pseudomonadati</taxon>
        <taxon>Pseudomonadota</taxon>
        <taxon>Betaproteobacteria</taxon>
        <taxon>Burkholderiales</taxon>
        <taxon>Oxalobacteraceae</taxon>
        <taxon>Telluria group</taxon>
        <taxon>Massilia</taxon>
    </lineage>
</organism>
<dbReference type="EMBL" id="JANUHB010000003">
    <property type="protein sequence ID" value="MCS0809415.1"/>
    <property type="molecule type" value="Genomic_DNA"/>
</dbReference>
<accession>A0ABT2DDK6</accession>
<name>A0ABT2DDK6_9BURK</name>